<organism evidence="1 2">
    <name type="scientific">Albula goreensis</name>
    <dbReference type="NCBI Taxonomy" id="1534307"/>
    <lineage>
        <taxon>Eukaryota</taxon>
        <taxon>Metazoa</taxon>
        <taxon>Chordata</taxon>
        <taxon>Craniata</taxon>
        <taxon>Vertebrata</taxon>
        <taxon>Euteleostomi</taxon>
        <taxon>Actinopterygii</taxon>
        <taxon>Neopterygii</taxon>
        <taxon>Teleostei</taxon>
        <taxon>Albuliformes</taxon>
        <taxon>Albulidae</taxon>
        <taxon>Albula</taxon>
    </lineage>
</organism>
<sequence length="81" mass="8475">MVTSPGKPAVLRGEGTGGHVVLQDGVFKLDGCGISESPASYSIEYISLCKQLETCSRSRCPGQGVPKKTGWEGCISMSAHC</sequence>
<protein>
    <submittedName>
        <fullName evidence="1">Uncharacterized protein</fullName>
    </submittedName>
</protein>
<proteinExistence type="predicted"/>
<gene>
    <name evidence="1" type="ORF">AGOR_G00069430</name>
</gene>
<evidence type="ECO:0000313" key="2">
    <source>
        <dbReference type="Proteomes" id="UP000829720"/>
    </source>
</evidence>
<dbReference type="AlphaFoldDB" id="A0A8T3DQN7"/>
<evidence type="ECO:0000313" key="1">
    <source>
        <dbReference type="EMBL" id="KAI1898154.1"/>
    </source>
</evidence>
<name>A0A8T3DQN7_9TELE</name>
<keyword evidence="2" id="KW-1185">Reference proteome</keyword>
<dbReference type="EMBL" id="JAERUA010000006">
    <property type="protein sequence ID" value="KAI1898154.1"/>
    <property type="molecule type" value="Genomic_DNA"/>
</dbReference>
<comment type="caution">
    <text evidence="1">The sequence shown here is derived from an EMBL/GenBank/DDBJ whole genome shotgun (WGS) entry which is preliminary data.</text>
</comment>
<dbReference type="Proteomes" id="UP000829720">
    <property type="component" value="Unassembled WGS sequence"/>
</dbReference>
<reference evidence="1" key="1">
    <citation type="submission" date="2021-01" db="EMBL/GenBank/DDBJ databases">
        <authorList>
            <person name="Zahm M."/>
            <person name="Roques C."/>
            <person name="Cabau C."/>
            <person name="Klopp C."/>
            <person name="Donnadieu C."/>
            <person name="Jouanno E."/>
            <person name="Lampietro C."/>
            <person name="Louis A."/>
            <person name="Herpin A."/>
            <person name="Echchiki A."/>
            <person name="Berthelot C."/>
            <person name="Parey E."/>
            <person name="Roest-Crollius H."/>
            <person name="Braasch I."/>
            <person name="Postlethwait J."/>
            <person name="Bobe J."/>
            <person name="Montfort J."/>
            <person name="Bouchez O."/>
            <person name="Begum T."/>
            <person name="Mejri S."/>
            <person name="Adams A."/>
            <person name="Chen W.-J."/>
            <person name="Guiguen Y."/>
        </authorList>
    </citation>
    <scope>NUCLEOTIDE SEQUENCE</scope>
    <source>
        <tissue evidence="1">Blood</tissue>
    </source>
</reference>
<accession>A0A8T3DQN7</accession>